<dbReference type="GO" id="GO:0031932">
    <property type="term" value="C:TORC2 complex"/>
    <property type="evidence" value="ECO:0007669"/>
    <property type="project" value="UniProtKB-UniRule"/>
</dbReference>
<keyword evidence="5 7" id="KW-0677">Repeat</keyword>
<dbReference type="AlphaFoldDB" id="A0AA88HVI6"/>
<evidence type="ECO:0000256" key="4">
    <source>
        <dbReference type="ARBA" id="ARBA00022574"/>
    </source>
</evidence>
<dbReference type="InterPro" id="IPR020472">
    <property type="entry name" value="WD40_PAC1"/>
</dbReference>
<evidence type="ECO:0000256" key="6">
    <source>
        <dbReference type="PROSITE-ProRule" id="PRU00221"/>
    </source>
</evidence>
<dbReference type="GO" id="GO:0038203">
    <property type="term" value="P:TORC2 signaling"/>
    <property type="evidence" value="ECO:0007669"/>
    <property type="project" value="UniProtKB-ARBA"/>
</dbReference>
<dbReference type="Pfam" id="PF00400">
    <property type="entry name" value="WD40"/>
    <property type="match status" value="6"/>
</dbReference>
<evidence type="ECO:0000256" key="2">
    <source>
        <dbReference type="ARBA" id="ARBA00009890"/>
    </source>
</evidence>
<feature type="repeat" description="WD" evidence="6">
    <location>
        <begin position="218"/>
        <end position="259"/>
    </location>
</feature>
<dbReference type="PRINTS" id="PR00320">
    <property type="entry name" value="GPROTEINBRPT"/>
</dbReference>
<evidence type="ECO:0000313" key="8">
    <source>
        <dbReference type="EMBL" id="KAK2714744.1"/>
    </source>
</evidence>
<organism evidence="8 9">
    <name type="scientific">Artemia franciscana</name>
    <name type="common">Brine shrimp</name>
    <name type="synonym">Artemia sanfranciscana</name>
    <dbReference type="NCBI Taxonomy" id="6661"/>
    <lineage>
        <taxon>Eukaryota</taxon>
        <taxon>Metazoa</taxon>
        <taxon>Ecdysozoa</taxon>
        <taxon>Arthropoda</taxon>
        <taxon>Crustacea</taxon>
        <taxon>Branchiopoda</taxon>
        <taxon>Anostraca</taxon>
        <taxon>Artemiidae</taxon>
        <taxon>Artemia</taxon>
    </lineage>
</organism>
<dbReference type="PANTHER" id="PTHR19842:SF0">
    <property type="entry name" value="TARGET OF RAPAMYCIN COMPLEX SUBUNIT LST8"/>
    <property type="match status" value="1"/>
</dbReference>
<reference evidence="8" key="1">
    <citation type="submission" date="2023-07" db="EMBL/GenBank/DDBJ databases">
        <title>Chromosome-level genome assembly of Artemia franciscana.</title>
        <authorList>
            <person name="Jo E."/>
        </authorList>
    </citation>
    <scope>NUCLEOTIDE SEQUENCE</scope>
    <source>
        <tissue evidence="8">Whole body</tissue>
    </source>
</reference>
<evidence type="ECO:0000256" key="5">
    <source>
        <dbReference type="ARBA" id="ARBA00022737"/>
    </source>
</evidence>
<dbReference type="PROSITE" id="PS00678">
    <property type="entry name" value="WD_REPEATS_1"/>
    <property type="match status" value="1"/>
</dbReference>
<dbReference type="InterPro" id="IPR015943">
    <property type="entry name" value="WD40/YVTN_repeat-like_dom_sf"/>
</dbReference>
<comment type="function">
    <text evidence="7">Subunit of TORC1 and TORC2, which regulate cell growth and survival in response to nutrient and hormonal signals.</text>
</comment>
<dbReference type="InterPro" id="IPR036322">
    <property type="entry name" value="WD40_repeat_dom_sf"/>
</dbReference>
<keyword evidence="3 7" id="KW-0963">Cytoplasm</keyword>
<keyword evidence="4 6" id="KW-0853">WD repeat</keyword>
<proteinExistence type="inferred from homology"/>
<sequence>MMGHSQQVILATGGYDHTIKFWQAHSGFCKRTVQHPDSQVNALDITPDGTLVAAAGFQHIRMYEVESTSPTPVVNYEGVQKNVTAVGFHHEGHWMYTGGEDCTARIWDLRAASLHCQSIFQTSAPVTCAFLHPNETELIVGDQSGILHLWDLRSDHNEQLIPEADVSIQHIAVEPSGKLLAAINKRGQCFIWSIGASGNDVKTSTSGIASQLTPVKDLTAHSKYGLKCKFSPDGAYLATTSADHTTRLWSVANNFELAVELTTAAQRWVWDVVFSADSRYVITASSDGTSRLWSVEEKEMKKEYTGHQKAVTALAFKDGVPTPE</sequence>
<evidence type="ECO:0000256" key="3">
    <source>
        <dbReference type="ARBA" id="ARBA00022490"/>
    </source>
</evidence>
<comment type="caution">
    <text evidence="8">The sequence shown here is derived from an EMBL/GenBank/DDBJ whole genome shotgun (WGS) entry which is preliminary data.</text>
</comment>
<dbReference type="GO" id="GO:0005737">
    <property type="term" value="C:cytoplasm"/>
    <property type="evidence" value="ECO:0007669"/>
    <property type="project" value="UniProtKB-SubCell"/>
</dbReference>
<dbReference type="SMART" id="SM00320">
    <property type="entry name" value="WD40"/>
    <property type="match status" value="6"/>
</dbReference>
<dbReference type="GO" id="GO:0032956">
    <property type="term" value="P:regulation of actin cytoskeleton organization"/>
    <property type="evidence" value="ECO:0007669"/>
    <property type="project" value="TreeGrafter"/>
</dbReference>
<dbReference type="PROSITE" id="PS50294">
    <property type="entry name" value="WD_REPEATS_REGION"/>
    <property type="match status" value="3"/>
</dbReference>
<dbReference type="GO" id="GO:0051897">
    <property type="term" value="P:positive regulation of phosphatidylinositol 3-kinase/protein kinase B signal transduction"/>
    <property type="evidence" value="ECO:0007669"/>
    <property type="project" value="UniProtKB-ARBA"/>
</dbReference>
<dbReference type="EMBL" id="JAVRJZ010000013">
    <property type="protein sequence ID" value="KAK2714744.1"/>
    <property type="molecule type" value="Genomic_DNA"/>
</dbReference>
<dbReference type="InterPro" id="IPR019775">
    <property type="entry name" value="WD40_repeat_CS"/>
</dbReference>
<name>A0AA88HVI6_ARTSF</name>
<evidence type="ECO:0000256" key="1">
    <source>
        <dbReference type="ARBA" id="ARBA00004496"/>
    </source>
</evidence>
<feature type="repeat" description="WD" evidence="6">
    <location>
        <begin position="76"/>
        <end position="110"/>
    </location>
</feature>
<dbReference type="FunFam" id="2.130.10.10:FF:000505">
    <property type="entry name" value="Blast:Protein LST8 homolog"/>
    <property type="match status" value="1"/>
</dbReference>
<evidence type="ECO:0000313" key="9">
    <source>
        <dbReference type="Proteomes" id="UP001187531"/>
    </source>
</evidence>
<comment type="similarity">
    <text evidence="2 7">Belongs to the WD repeat LST8 family.</text>
</comment>
<comment type="subcellular location">
    <subcellularLocation>
        <location evidence="1 7">Cytoplasm</location>
    </subcellularLocation>
</comment>
<dbReference type="PROSITE" id="PS50082">
    <property type="entry name" value="WD_REPEATS_2"/>
    <property type="match status" value="3"/>
</dbReference>
<dbReference type="Proteomes" id="UP001187531">
    <property type="component" value="Unassembled WGS sequence"/>
</dbReference>
<gene>
    <name evidence="8" type="ORF">QYM36_009084</name>
</gene>
<dbReference type="InterPro" id="IPR001680">
    <property type="entry name" value="WD40_rpt"/>
</dbReference>
<feature type="repeat" description="WD" evidence="6">
    <location>
        <begin position="262"/>
        <end position="303"/>
    </location>
</feature>
<dbReference type="Gene3D" id="2.130.10.10">
    <property type="entry name" value="YVTN repeat-like/Quinoprotein amine dehydrogenase"/>
    <property type="match status" value="1"/>
</dbReference>
<dbReference type="SUPFAM" id="SSF50978">
    <property type="entry name" value="WD40 repeat-like"/>
    <property type="match status" value="1"/>
</dbReference>
<dbReference type="GO" id="GO:0032535">
    <property type="term" value="P:regulation of cellular component size"/>
    <property type="evidence" value="ECO:0007669"/>
    <property type="project" value="UniProtKB-ARBA"/>
</dbReference>
<protein>
    <recommendedName>
        <fullName evidence="7">Target of rapamycin complex subunit lst8</fullName>
        <shortName evidence="7">TORC subunit lst8</shortName>
    </recommendedName>
</protein>
<evidence type="ECO:0000256" key="7">
    <source>
        <dbReference type="RuleBase" id="RU369068"/>
    </source>
</evidence>
<dbReference type="GO" id="GO:0031931">
    <property type="term" value="C:TORC1 complex"/>
    <property type="evidence" value="ECO:0007669"/>
    <property type="project" value="UniProtKB-UniRule"/>
</dbReference>
<comment type="subunit">
    <text evidence="7">Part of TORC1 complex. Part of the TORC2 complex.</text>
</comment>
<dbReference type="InterPro" id="IPR037588">
    <property type="entry name" value="MLST8"/>
</dbReference>
<accession>A0AA88HVI6</accession>
<keyword evidence="9" id="KW-1185">Reference proteome</keyword>
<dbReference type="PANTHER" id="PTHR19842">
    <property type="entry name" value="G BETA-LIKE PROTEIN GBL"/>
    <property type="match status" value="1"/>
</dbReference>